<organism evidence="3 4">
    <name type="scientific">Pleurostoma richardsiae</name>
    <dbReference type="NCBI Taxonomy" id="41990"/>
    <lineage>
        <taxon>Eukaryota</taxon>
        <taxon>Fungi</taxon>
        <taxon>Dikarya</taxon>
        <taxon>Ascomycota</taxon>
        <taxon>Pezizomycotina</taxon>
        <taxon>Sordariomycetes</taxon>
        <taxon>Sordariomycetidae</taxon>
        <taxon>Calosphaeriales</taxon>
        <taxon>Pleurostomataceae</taxon>
        <taxon>Pleurostoma</taxon>
    </lineage>
</organism>
<protein>
    <submittedName>
        <fullName evidence="3">Retinol dehydrogenase 8</fullName>
    </submittedName>
</protein>
<evidence type="ECO:0000256" key="2">
    <source>
        <dbReference type="RuleBase" id="RU000363"/>
    </source>
</evidence>
<dbReference type="PANTHER" id="PTHR43976:SF6">
    <property type="entry name" value="OXIDOREDUCTASE, PUTATIVE (AFU_ORTHOLOGUE AFUA_1G13950)-RELATED"/>
    <property type="match status" value="1"/>
</dbReference>
<comment type="similarity">
    <text evidence="2">Belongs to the short-chain dehydrogenases/reductases (SDR) family.</text>
</comment>
<keyword evidence="1" id="KW-0521">NADP</keyword>
<comment type="caution">
    <text evidence="3">The sequence shown here is derived from an EMBL/GenBank/DDBJ whole genome shotgun (WGS) entry which is preliminary data.</text>
</comment>
<accession>A0AA38RJJ2</accession>
<dbReference type="Proteomes" id="UP001174694">
    <property type="component" value="Unassembled WGS sequence"/>
</dbReference>
<dbReference type="PRINTS" id="PR00081">
    <property type="entry name" value="GDHRDH"/>
</dbReference>
<evidence type="ECO:0000313" key="3">
    <source>
        <dbReference type="EMBL" id="KAJ9149260.1"/>
    </source>
</evidence>
<dbReference type="InterPro" id="IPR002347">
    <property type="entry name" value="SDR_fam"/>
</dbReference>
<dbReference type="PROSITE" id="PS00061">
    <property type="entry name" value="ADH_SHORT"/>
    <property type="match status" value="1"/>
</dbReference>
<dbReference type="CDD" id="cd05374">
    <property type="entry name" value="17beta-HSD-like_SDR_c"/>
    <property type="match status" value="1"/>
</dbReference>
<dbReference type="AlphaFoldDB" id="A0AA38RJJ2"/>
<sequence length="287" mass="31232">MSKHPLTWLITGSSSGFGLLLTRYAQAHGHKVIATSRNPSRTPELVREVEDKGGRWLQLDVDDQQSGAVVDRLEEGGEAIDVLVNNAGWSAHGPAEAFSEPEVKAQVETIFFGPYRLMRAVAPYMRKRRSGIIVNISAAGSLWGMQTMAPYSAAKAALDGVSKVMSDELADFGVRVLIVQLGGFNTNMPNVIRGVEKPLDEDYKGKTLDLILQALQSGKFEIDGDPHKAAKIIYEVIVGEGIGEGKEKELILPLGKEAAQRAKKTIETWTHVMEVFGDVCTSVSVDK</sequence>
<evidence type="ECO:0000313" key="4">
    <source>
        <dbReference type="Proteomes" id="UP001174694"/>
    </source>
</evidence>
<name>A0AA38RJJ2_9PEZI</name>
<dbReference type="PRINTS" id="PR00080">
    <property type="entry name" value="SDRFAMILY"/>
</dbReference>
<gene>
    <name evidence="3" type="ORF">NKR23_g4209</name>
</gene>
<dbReference type="InterPro" id="IPR051911">
    <property type="entry name" value="SDR_oxidoreductase"/>
</dbReference>
<evidence type="ECO:0000256" key="1">
    <source>
        <dbReference type="ARBA" id="ARBA00022857"/>
    </source>
</evidence>
<dbReference type="EMBL" id="JANBVO010000010">
    <property type="protein sequence ID" value="KAJ9149260.1"/>
    <property type="molecule type" value="Genomic_DNA"/>
</dbReference>
<dbReference type="InterPro" id="IPR036291">
    <property type="entry name" value="NAD(P)-bd_dom_sf"/>
</dbReference>
<dbReference type="Pfam" id="PF00106">
    <property type="entry name" value="adh_short"/>
    <property type="match status" value="1"/>
</dbReference>
<dbReference type="InterPro" id="IPR020904">
    <property type="entry name" value="Sc_DH/Rdtase_CS"/>
</dbReference>
<proteinExistence type="inferred from homology"/>
<dbReference type="PANTHER" id="PTHR43976">
    <property type="entry name" value="SHORT CHAIN DEHYDROGENASE"/>
    <property type="match status" value="1"/>
</dbReference>
<reference evidence="3" key="1">
    <citation type="submission" date="2022-07" db="EMBL/GenBank/DDBJ databases">
        <title>Fungi with potential for degradation of polypropylene.</title>
        <authorList>
            <person name="Gostincar C."/>
        </authorList>
    </citation>
    <scope>NUCLEOTIDE SEQUENCE</scope>
    <source>
        <strain evidence="3">EXF-13308</strain>
    </source>
</reference>
<dbReference type="SUPFAM" id="SSF51735">
    <property type="entry name" value="NAD(P)-binding Rossmann-fold domains"/>
    <property type="match status" value="1"/>
</dbReference>
<dbReference type="Gene3D" id="3.40.50.720">
    <property type="entry name" value="NAD(P)-binding Rossmann-like Domain"/>
    <property type="match status" value="1"/>
</dbReference>
<keyword evidence="4" id="KW-1185">Reference proteome</keyword>